<organism evidence="1 2">
    <name type="scientific">Candidatus Nitrospira inopinata</name>
    <dbReference type="NCBI Taxonomy" id="1715989"/>
    <lineage>
        <taxon>Bacteria</taxon>
        <taxon>Pseudomonadati</taxon>
        <taxon>Nitrospirota</taxon>
        <taxon>Nitrospiria</taxon>
        <taxon>Nitrospirales</taxon>
        <taxon>Nitrospiraceae</taxon>
        <taxon>Nitrospira</taxon>
    </lineage>
</organism>
<evidence type="ECO:0000313" key="2">
    <source>
        <dbReference type="Proteomes" id="UP000066284"/>
    </source>
</evidence>
<dbReference type="AlphaFoldDB" id="A0A0S4L0D1"/>
<dbReference type="STRING" id="1715989.NITINOP_2486"/>
<reference evidence="2" key="1">
    <citation type="submission" date="2015-09" db="EMBL/GenBank/DDBJ databases">
        <authorList>
            <person name="Daims H."/>
        </authorList>
    </citation>
    <scope>NUCLEOTIDE SEQUENCE [LARGE SCALE GENOMIC DNA]</scope>
</reference>
<protein>
    <submittedName>
        <fullName evidence="1">Uncharacterized protein</fullName>
    </submittedName>
</protein>
<proteinExistence type="predicted"/>
<dbReference type="EMBL" id="LN885086">
    <property type="protein sequence ID" value="CUQ67458.1"/>
    <property type="molecule type" value="Genomic_DNA"/>
</dbReference>
<evidence type="ECO:0000313" key="1">
    <source>
        <dbReference type="EMBL" id="CUQ67458.1"/>
    </source>
</evidence>
<dbReference type="Proteomes" id="UP000066284">
    <property type="component" value="Chromosome 1"/>
</dbReference>
<keyword evidence="2" id="KW-1185">Reference proteome</keyword>
<gene>
    <name evidence="1" type="ORF">NITINOP_2486</name>
</gene>
<sequence length="70" mass="7241">MPCATTFAIPDKAVHCSCFGAILFLPVEPMEVKGHGVVGAPVSSRSALGQGVPYRMLGTAFDHGSGECHP</sequence>
<dbReference type="KEGG" id="nio:NITINOP_2486"/>
<name>A0A0S4L0D1_9BACT</name>
<accession>A0A0S4L0D1</accession>